<sequence length="336" mass="38993">MSRKLIWLVLLLSMFVISGCTERAKDLEQVSANKRIVIRFSHVVAESTPKGLAAKRFAYLVHQRTGGRVEVQVYPNSTLYKDGEEFKALTENNVQMIAPATAKLTDIFPQWQIFDLPFLFENYAEVHNAMDGEVGQKLFDVLEEKNVKGLAMWDNGFKQMSANQPLHTVEDFRGLSFRIMPSKMLARQFQRLGANVKELPFSEVYRALQWGEVNGAENPLSNFYTKKFHQVQSDVTISNHGYLGYAVMTNKTFWNSLPEDIRKIIKDTLEEVTMWERKEAQRQNQQFLTRLENTKDITIHHLTQQEKLQWKAALYPLRQEFTPEIGEELLESIIRE</sequence>
<dbReference type="KEGG" id="dbc:MFMK1_000942"/>
<dbReference type="EMBL" id="CP121694">
    <property type="protein sequence ID" value="WRO21146.1"/>
    <property type="molecule type" value="Genomic_DNA"/>
</dbReference>
<evidence type="ECO:0000313" key="4">
    <source>
        <dbReference type="EMBL" id="WRO21146.1"/>
    </source>
</evidence>
<dbReference type="NCBIfam" id="TIGR00787">
    <property type="entry name" value="dctP"/>
    <property type="match status" value="1"/>
</dbReference>
<dbReference type="PANTHER" id="PTHR33376:SF7">
    <property type="entry name" value="C4-DICARBOXYLATE-BINDING PROTEIN DCTB"/>
    <property type="match status" value="1"/>
</dbReference>
<comment type="similarity">
    <text evidence="1">Belongs to the bacterial solute-binding protein 7 family.</text>
</comment>
<dbReference type="GO" id="GO:0055085">
    <property type="term" value="P:transmembrane transport"/>
    <property type="evidence" value="ECO:0007669"/>
    <property type="project" value="InterPro"/>
</dbReference>
<gene>
    <name evidence="4" type="ORF">MFMK1_000942</name>
</gene>
<accession>A0AAU0UJA0</accession>
<dbReference type="Pfam" id="PF03480">
    <property type="entry name" value="DctP"/>
    <property type="match status" value="1"/>
</dbReference>
<protein>
    <submittedName>
        <fullName evidence="4">TRAP transporter substrate-binding protein</fullName>
    </submittedName>
</protein>
<dbReference type="NCBIfam" id="NF037995">
    <property type="entry name" value="TRAP_S1"/>
    <property type="match status" value="1"/>
</dbReference>
<dbReference type="AlphaFoldDB" id="A0AAU0UJA0"/>
<dbReference type="Gene3D" id="3.40.190.170">
    <property type="entry name" value="Bacterial extracellular solute-binding protein, family 7"/>
    <property type="match status" value="1"/>
</dbReference>
<organism evidence="4 5">
    <name type="scientific">Metallumcola ferriviriculae</name>
    <dbReference type="NCBI Taxonomy" id="3039180"/>
    <lineage>
        <taxon>Bacteria</taxon>
        <taxon>Bacillati</taxon>
        <taxon>Bacillota</taxon>
        <taxon>Clostridia</taxon>
        <taxon>Neomoorellales</taxon>
        <taxon>Desulfitibacteraceae</taxon>
        <taxon>Metallumcola</taxon>
    </lineage>
</organism>
<evidence type="ECO:0000256" key="2">
    <source>
        <dbReference type="ARBA" id="ARBA00022448"/>
    </source>
</evidence>
<dbReference type="PROSITE" id="PS51257">
    <property type="entry name" value="PROKAR_LIPOPROTEIN"/>
    <property type="match status" value="1"/>
</dbReference>
<dbReference type="RefSeq" id="WP_366924003.1">
    <property type="nucleotide sequence ID" value="NZ_CP121694.1"/>
</dbReference>
<keyword evidence="3" id="KW-0732">Signal</keyword>
<evidence type="ECO:0000313" key="5">
    <source>
        <dbReference type="Proteomes" id="UP001329915"/>
    </source>
</evidence>
<reference evidence="4 5" key="1">
    <citation type="submission" date="2023-04" db="EMBL/GenBank/DDBJ databases">
        <authorList>
            <person name="Hsu D."/>
        </authorList>
    </citation>
    <scope>NUCLEOTIDE SEQUENCE [LARGE SCALE GENOMIC DNA]</scope>
    <source>
        <strain evidence="4 5">MK1</strain>
    </source>
</reference>
<keyword evidence="5" id="KW-1185">Reference proteome</keyword>
<dbReference type="CDD" id="cd13674">
    <property type="entry name" value="PBP2_TRAP_SBP_like_1"/>
    <property type="match status" value="1"/>
</dbReference>
<dbReference type="InterPro" id="IPR018389">
    <property type="entry name" value="DctP_fam"/>
</dbReference>
<evidence type="ECO:0000256" key="3">
    <source>
        <dbReference type="ARBA" id="ARBA00022729"/>
    </source>
</evidence>
<dbReference type="PANTHER" id="PTHR33376">
    <property type="match status" value="1"/>
</dbReference>
<keyword evidence="2" id="KW-0813">Transport</keyword>
<dbReference type="GO" id="GO:0030288">
    <property type="term" value="C:outer membrane-bounded periplasmic space"/>
    <property type="evidence" value="ECO:0007669"/>
    <property type="project" value="InterPro"/>
</dbReference>
<dbReference type="InterPro" id="IPR038404">
    <property type="entry name" value="TRAP_DctP_sf"/>
</dbReference>
<name>A0AAU0UJA0_9FIRM</name>
<evidence type="ECO:0000256" key="1">
    <source>
        <dbReference type="ARBA" id="ARBA00009023"/>
    </source>
</evidence>
<dbReference type="PIRSF" id="PIRSF006470">
    <property type="entry name" value="DctB"/>
    <property type="match status" value="1"/>
</dbReference>
<proteinExistence type="inferred from homology"/>
<dbReference type="InterPro" id="IPR004682">
    <property type="entry name" value="TRAP_DctP"/>
</dbReference>
<dbReference type="Proteomes" id="UP001329915">
    <property type="component" value="Chromosome"/>
</dbReference>